<feature type="transmembrane region" description="Helical" evidence="8">
    <location>
        <begin position="20"/>
        <end position="38"/>
    </location>
</feature>
<proteinExistence type="inferred from homology"/>
<dbReference type="Gene3D" id="3.30.420.270">
    <property type="match status" value="1"/>
</dbReference>
<name>A0A1J5DPF8_9BACT</name>
<dbReference type="PANTHER" id="PTHR30558">
    <property type="entry name" value="EXBD MEMBRANE COMPONENT OF PMF-DRIVEN MACROMOLECULE IMPORT SYSTEM"/>
    <property type="match status" value="1"/>
</dbReference>
<dbReference type="InterPro" id="IPR003400">
    <property type="entry name" value="ExbD"/>
</dbReference>
<evidence type="ECO:0000313" key="9">
    <source>
        <dbReference type="EMBL" id="OIP38089.1"/>
    </source>
</evidence>
<dbReference type="EMBL" id="MNYI01000188">
    <property type="protein sequence ID" value="OIP38089.1"/>
    <property type="molecule type" value="Genomic_DNA"/>
</dbReference>
<evidence type="ECO:0000256" key="8">
    <source>
        <dbReference type="SAM" id="Phobius"/>
    </source>
</evidence>
<protein>
    <recommendedName>
        <fullName evidence="11">Biopolymer transporter ExbD</fullName>
    </recommendedName>
</protein>
<dbReference type="Proteomes" id="UP000183085">
    <property type="component" value="Unassembled WGS sequence"/>
</dbReference>
<comment type="subcellular location">
    <subcellularLocation>
        <location evidence="1">Cell membrane</location>
        <topology evidence="1">Single-pass membrane protein</topology>
    </subcellularLocation>
    <subcellularLocation>
        <location evidence="7">Cell membrane</location>
        <topology evidence="7">Single-pass type II membrane protein</topology>
    </subcellularLocation>
</comment>
<evidence type="ECO:0000256" key="2">
    <source>
        <dbReference type="ARBA" id="ARBA00005811"/>
    </source>
</evidence>
<keyword evidence="6 8" id="KW-0472">Membrane</keyword>
<dbReference type="AlphaFoldDB" id="A0A1J5DPF8"/>
<organism evidence="9 10">
    <name type="scientific">Candidatus Desantisbacteria bacterium CG2_30_40_21</name>
    <dbReference type="NCBI Taxonomy" id="1817895"/>
    <lineage>
        <taxon>Bacteria</taxon>
        <taxon>Candidatus Desantisiibacteriota</taxon>
    </lineage>
</organism>
<keyword evidence="3" id="KW-1003">Cell membrane</keyword>
<dbReference type="PANTHER" id="PTHR30558:SF7">
    <property type="entry name" value="TOL-PAL SYSTEM PROTEIN TOLR"/>
    <property type="match status" value="1"/>
</dbReference>
<reference evidence="9 10" key="1">
    <citation type="journal article" date="2016" name="Environ. Microbiol.">
        <title>Genomic resolution of a cold subsurface aquifer community provides metabolic insights for novel microbes adapted to high CO concentrations.</title>
        <authorList>
            <person name="Probst A.J."/>
            <person name="Castelle C.J."/>
            <person name="Singh A."/>
            <person name="Brown C.T."/>
            <person name="Anantharaman K."/>
            <person name="Sharon I."/>
            <person name="Hug L.A."/>
            <person name="Burstein D."/>
            <person name="Emerson J.B."/>
            <person name="Thomas B.C."/>
            <person name="Banfield J.F."/>
        </authorList>
    </citation>
    <scope>NUCLEOTIDE SEQUENCE [LARGE SCALE GENOMIC DNA]</scope>
    <source>
        <strain evidence="9">CG2_30_40_21</strain>
    </source>
</reference>
<dbReference type="GO" id="GO:0022857">
    <property type="term" value="F:transmembrane transporter activity"/>
    <property type="evidence" value="ECO:0007669"/>
    <property type="project" value="InterPro"/>
</dbReference>
<comment type="caution">
    <text evidence="9">The sequence shown here is derived from an EMBL/GenBank/DDBJ whole genome shotgun (WGS) entry which is preliminary data.</text>
</comment>
<sequence length="139" mass="15130">MKISPFETEYISAPNITPLVDVSLILVIIFMVTAPMLMQAGIRVLESKTGVATGKCAVSSNVCINLKTNGELSLNGKIVGWKTLPGELRKALNKSQDKLVAITAEEKNMVDDVVRLLDISRQNGAKKLAIMKEHGNNHE</sequence>
<dbReference type="GO" id="GO:0005886">
    <property type="term" value="C:plasma membrane"/>
    <property type="evidence" value="ECO:0007669"/>
    <property type="project" value="UniProtKB-SubCell"/>
</dbReference>
<evidence type="ECO:0000313" key="10">
    <source>
        <dbReference type="Proteomes" id="UP000183085"/>
    </source>
</evidence>
<evidence type="ECO:0000256" key="6">
    <source>
        <dbReference type="ARBA" id="ARBA00023136"/>
    </source>
</evidence>
<evidence type="ECO:0000256" key="4">
    <source>
        <dbReference type="ARBA" id="ARBA00022692"/>
    </source>
</evidence>
<dbReference type="Pfam" id="PF02472">
    <property type="entry name" value="ExbD"/>
    <property type="match status" value="1"/>
</dbReference>
<accession>A0A1J5DPF8</accession>
<keyword evidence="7" id="KW-0813">Transport</keyword>
<comment type="similarity">
    <text evidence="2 7">Belongs to the ExbD/TolR family.</text>
</comment>
<keyword evidence="5 8" id="KW-1133">Transmembrane helix</keyword>
<gene>
    <name evidence="9" type="ORF">AUJ95_07235</name>
</gene>
<evidence type="ECO:0000256" key="1">
    <source>
        <dbReference type="ARBA" id="ARBA00004162"/>
    </source>
</evidence>
<dbReference type="GO" id="GO:0015031">
    <property type="term" value="P:protein transport"/>
    <property type="evidence" value="ECO:0007669"/>
    <property type="project" value="UniProtKB-KW"/>
</dbReference>
<evidence type="ECO:0000256" key="5">
    <source>
        <dbReference type="ARBA" id="ARBA00022989"/>
    </source>
</evidence>
<evidence type="ECO:0008006" key="11">
    <source>
        <dbReference type="Google" id="ProtNLM"/>
    </source>
</evidence>
<evidence type="ECO:0000256" key="7">
    <source>
        <dbReference type="RuleBase" id="RU003879"/>
    </source>
</evidence>
<keyword evidence="7" id="KW-0653">Protein transport</keyword>
<dbReference type="STRING" id="1817895.AUJ95_07235"/>
<evidence type="ECO:0000256" key="3">
    <source>
        <dbReference type="ARBA" id="ARBA00022475"/>
    </source>
</evidence>
<keyword evidence="4 7" id="KW-0812">Transmembrane</keyword>